<dbReference type="SMART" id="SM00382">
    <property type="entry name" value="AAA"/>
    <property type="match status" value="1"/>
</dbReference>
<dbReference type="CDD" id="cd18809">
    <property type="entry name" value="SF1_C_RecD"/>
    <property type="match status" value="1"/>
</dbReference>
<dbReference type="EMBL" id="JACXWD010000022">
    <property type="protein sequence ID" value="MBD3868114.1"/>
    <property type="molecule type" value="Genomic_DNA"/>
</dbReference>
<dbReference type="InterPro" id="IPR055446">
    <property type="entry name" value="RecD2_N_OB"/>
</dbReference>
<dbReference type="Proteomes" id="UP000648239">
    <property type="component" value="Unassembled WGS sequence"/>
</dbReference>
<dbReference type="Pfam" id="PF14490">
    <property type="entry name" value="HHH_RecD2"/>
    <property type="match status" value="1"/>
</dbReference>
<comment type="caution">
    <text evidence="4">The sequence shown here is derived from an EMBL/GenBank/DDBJ whole genome shotgun (WGS) entry which is preliminary data.</text>
</comment>
<dbReference type="Pfam" id="PF14520">
    <property type="entry name" value="HHH_5"/>
    <property type="match status" value="1"/>
</dbReference>
<dbReference type="HAMAP" id="MF_01488">
    <property type="entry name" value="RecD2"/>
    <property type="match status" value="1"/>
</dbReference>
<keyword evidence="4" id="KW-0347">Helicase</keyword>
<dbReference type="CDD" id="cd17933">
    <property type="entry name" value="DEXSc_RecD-like"/>
    <property type="match status" value="1"/>
</dbReference>
<protein>
    <submittedName>
        <fullName evidence="4">ATP-dependent RecD-like DNA helicase</fullName>
    </submittedName>
</protein>
<dbReference type="InterPro" id="IPR006345">
    <property type="entry name" value="RecD2"/>
</dbReference>
<dbReference type="Pfam" id="PF18335">
    <property type="entry name" value="SH3_13"/>
    <property type="match status" value="1"/>
</dbReference>
<dbReference type="SUPFAM" id="SSF47781">
    <property type="entry name" value="RuvA domain 2-like"/>
    <property type="match status" value="1"/>
</dbReference>
<dbReference type="GO" id="GO:0003677">
    <property type="term" value="F:DNA binding"/>
    <property type="evidence" value="ECO:0007669"/>
    <property type="project" value="InterPro"/>
</dbReference>
<evidence type="ECO:0000313" key="5">
    <source>
        <dbReference type="Proteomes" id="UP000648239"/>
    </source>
</evidence>
<dbReference type="Pfam" id="PF13538">
    <property type="entry name" value="UvrD_C_2"/>
    <property type="match status" value="1"/>
</dbReference>
<dbReference type="GO" id="GO:0005524">
    <property type="term" value="F:ATP binding"/>
    <property type="evidence" value="ECO:0007669"/>
    <property type="project" value="UniProtKB-KW"/>
</dbReference>
<keyword evidence="2" id="KW-0067">ATP-binding</keyword>
<dbReference type="InterPro" id="IPR050534">
    <property type="entry name" value="Coronavir_polyprotein_1ab"/>
</dbReference>
<dbReference type="InterPro" id="IPR029493">
    <property type="entry name" value="RecD2-like_HHH"/>
</dbReference>
<dbReference type="PANTHER" id="PTHR43788">
    <property type="entry name" value="DNA2/NAM7 HELICASE FAMILY MEMBER"/>
    <property type="match status" value="1"/>
</dbReference>
<dbReference type="NCBIfam" id="TIGR01448">
    <property type="entry name" value="recD_rel"/>
    <property type="match status" value="1"/>
</dbReference>
<feature type="domain" description="AAA+ ATPase" evidence="3">
    <location>
        <begin position="358"/>
        <end position="473"/>
    </location>
</feature>
<dbReference type="Gene3D" id="3.40.50.300">
    <property type="entry name" value="P-loop containing nucleotide triphosphate hydrolases"/>
    <property type="match status" value="2"/>
</dbReference>
<name>A0A8J7CED8_9BACT</name>
<dbReference type="InterPro" id="IPR027417">
    <property type="entry name" value="P-loop_NTPase"/>
</dbReference>
<organism evidence="4 5">
    <name type="scientific">Candidatus Polarisedimenticola svalbardensis</name>
    <dbReference type="NCBI Taxonomy" id="2886004"/>
    <lineage>
        <taxon>Bacteria</taxon>
        <taxon>Pseudomonadati</taxon>
        <taxon>Acidobacteriota</taxon>
        <taxon>Candidatus Polarisedimenticolia</taxon>
        <taxon>Candidatus Polarisedimenticolales</taxon>
        <taxon>Candidatus Polarisedimenticolaceae</taxon>
        <taxon>Candidatus Polarisedimenticola</taxon>
    </lineage>
</organism>
<dbReference type="GO" id="GO:0043139">
    <property type="term" value="F:5'-3' DNA helicase activity"/>
    <property type="evidence" value="ECO:0007669"/>
    <property type="project" value="InterPro"/>
</dbReference>
<evidence type="ECO:0000313" key="4">
    <source>
        <dbReference type="EMBL" id="MBD3868114.1"/>
    </source>
</evidence>
<dbReference type="GO" id="GO:0006310">
    <property type="term" value="P:DNA recombination"/>
    <property type="evidence" value="ECO:0007669"/>
    <property type="project" value="InterPro"/>
</dbReference>
<reference evidence="4 5" key="1">
    <citation type="submission" date="2020-08" db="EMBL/GenBank/DDBJ databases">
        <title>Acidobacteriota in marine sediments use diverse sulfur dissimilation pathways.</title>
        <authorList>
            <person name="Wasmund K."/>
        </authorList>
    </citation>
    <scope>NUCLEOTIDE SEQUENCE [LARGE SCALE GENOMIC DNA]</scope>
    <source>
        <strain evidence="4">MAG AM4</strain>
    </source>
</reference>
<dbReference type="Gene3D" id="1.10.150.20">
    <property type="entry name" value="5' to 3' exonuclease, C-terminal subdomain"/>
    <property type="match status" value="1"/>
</dbReference>
<dbReference type="SUPFAM" id="SSF52540">
    <property type="entry name" value="P-loop containing nucleoside triphosphate hydrolases"/>
    <property type="match status" value="2"/>
</dbReference>
<dbReference type="InterPro" id="IPR003593">
    <property type="entry name" value="AAA+_ATPase"/>
</dbReference>
<dbReference type="InterPro" id="IPR041451">
    <property type="entry name" value="RecD2_SH13"/>
</dbReference>
<dbReference type="InterPro" id="IPR027785">
    <property type="entry name" value="UvrD-like_helicase_C"/>
</dbReference>
<keyword evidence="4" id="KW-0378">Hydrolase</keyword>
<dbReference type="Pfam" id="PF13245">
    <property type="entry name" value="AAA_19"/>
    <property type="match status" value="1"/>
</dbReference>
<keyword evidence="1" id="KW-0547">Nucleotide-binding</keyword>
<dbReference type="GO" id="GO:0009338">
    <property type="term" value="C:exodeoxyribonuclease V complex"/>
    <property type="evidence" value="ECO:0007669"/>
    <property type="project" value="TreeGrafter"/>
</dbReference>
<proteinExistence type="inferred from homology"/>
<sequence length="742" mass="81370">MVAPSWIGTFYNKRYNAPVSLINSPERIQGAVERITFHSDDTGFAVLRVRVPGRRELATVVGTVPSVSQGESVDCSGAWVNDRKHGMQFQAEKVRVIPPATLEGMERYLGSGMVKGIGSHFARKLVQAFGEEVFDVIENRPERLLELPGIGRKRLAAVTRAWAEQKAIREIMVFLQSHKVGPARAVRIYKTYGDEAVRIVTENPYRLSGEIHGIGFLTADAIAESLGIEKESPLRAEAGVVHILQEFVGRGHCCVPLTELAARCAELLEIRPETVREAILEGVRRKVLFEEVLEGEPCIWLTSLRDAEIEIAKRLLLLREGHAPWQPIDAQKALPWVEEKTGTRLARSQKEAAAGALRHKVMVITGGPGVGKTTLVNSVLRIVTAKKGRILLCAPTGRAAKRLSESTSLPARTIHRLLEFDHVTGGFKRGPQRPLAADLVVLDEASMVDVVLMSQFLAALPDSTALLMVGDIDQIPSVGPGSVLRDIIASGSVPVATLTEIFRQAEASEIVLNAHRVNRGELPQSGEKDFFYIPAESPEEILDALLHVVLKRIPRRFGLDPAREVQVLTPMNRGVLGTRSLNLELQRRMNPDQAGGVQRFGSTFAPGDKVIQTVNDYDKEVFNGDIGIIRAVDQTGGRVEIDYDGRRVPYDAGELDSIALAYAITIHKSQGSEYPAVVMPVSTQHYVMLQRNLLYTGLTRGKNLVVLIGQPRALAAAAGTANTVERRTALRSRLSSNRPESI</sequence>
<evidence type="ECO:0000256" key="1">
    <source>
        <dbReference type="ARBA" id="ARBA00022741"/>
    </source>
</evidence>
<accession>A0A8J7CED8</accession>
<gene>
    <name evidence="4" type="ORF">IFK94_08310</name>
</gene>
<dbReference type="PANTHER" id="PTHR43788:SF6">
    <property type="entry name" value="DNA HELICASE B"/>
    <property type="match status" value="1"/>
</dbReference>
<evidence type="ECO:0000256" key="2">
    <source>
        <dbReference type="ARBA" id="ARBA00022840"/>
    </source>
</evidence>
<dbReference type="InterPro" id="IPR010994">
    <property type="entry name" value="RuvA_2-like"/>
</dbReference>
<dbReference type="AlphaFoldDB" id="A0A8J7CED8"/>
<dbReference type="Gene3D" id="2.30.30.940">
    <property type="match status" value="1"/>
</dbReference>
<evidence type="ECO:0000259" key="3">
    <source>
        <dbReference type="SMART" id="SM00382"/>
    </source>
</evidence>
<dbReference type="GO" id="GO:0017116">
    <property type="term" value="F:single-stranded DNA helicase activity"/>
    <property type="evidence" value="ECO:0007669"/>
    <property type="project" value="TreeGrafter"/>
</dbReference>
<dbReference type="Gene3D" id="1.10.10.2220">
    <property type="match status" value="1"/>
</dbReference>
<dbReference type="Pfam" id="PF23139">
    <property type="entry name" value="OB_YrrC"/>
    <property type="match status" value="1"/>
</dbReference>